<name>A0AAD3DRV9_9CHLO</name>
<organism evidence="2 3">
    <name type="scientific">Astrephomene gubernaculifera</name>
    <dbReference type="NCBI Taxonomy" id="47775"/>
    <lineage>
        <taxon>Eukaryota</taxon>
        <taxon>Viridiplantae</taxon>
        <taxon>Chlorophyta</taxon>
        <taxon>core chlorophytes</taxon>
        <taxon>Chlorophyceae</taxon>
        <taxon>CS clade</taxon>
        <taxon>Chlamydomonadales</taxon>
        <taxon>Astrephomenaceae</taxon>
        <taxon>Astrephomene</taxon>
    </lineage>
</organism>
<dbReference type="EMBL" id="BMAR01000016">
    <property type="protein sequence ID" value="GFR46919.1"/>
    <property type="molecule type" value="Genomic_DNA"/>
</dbReference>
<keyword evidence="3" id="KW-1185">Reference proteome</keyword>
<sequence length="157" mass="17547">MSSVLLRSKPPCGRTGPLLSHRQARNGVVIRAAADNQLLKKPELKRPEPEQKKLFNDASAVSTATATKPSGSLSGGVTIEYQRQRAKEMRQYFIDMRAEEMRVKSKVFGWTPKNEISNGRWVMFGLLVGMLTEYATGVDFIDQLKLMATYLGIVDID</sequence>
<gene>
    <name evidence="2" type="ORF">Agub_g8566</name>
</gene>
<proteinExistence type="predicted"/>
<comment type="caution">
    <text evidence="2">The sequence shown here is derived from an EMBL/GenBank/DDBJ whole genome shotgun (WGS) entry which is preliminary data.</text>
</comment>
<feature type="region of interest" description="Disordered" evidence="1">
    <location>
        <begin position="1"/>
        <end position="20"/>
    </location>
</feature>
<dbReference type="SUPFAM" id="SSF103511">
    <property type="entry name" value="Chlorophyll a-b binding protein"/>
    <property type="match status" value="1"/>
</dbReference>
<accession>A0AAD3DRV9</accession>
<evidence type="ECO:0000313" key="3">
    <source>
        <dbReference type="Proteomes" id="UP001054857"/>
    </source>
</evidence>
<reference evidence="2 3" key="1">
    <citation type="journal article" date="2021" name="Sci. Rep.">
        <title>Genome sequencing of the multicellular alga Astrephomene provides insights into convergent evolution of germ-soma differentiation.</title>
        <authorList>
            <person name="Yamashita S."/>
            <person name="Yamamoto K."/>
            <person name="Matsuzaki R."/>
            <person name="Suzuki S."/>
            <person name="Yamaguchi H."/>
            <person name="Hirooka S."/>
            <person name="Minakuchi Y."/>
            <person name="Miyagishima S."/>
            <person name="Kawachi M."/>
            <person name="Toyoda A."/>
            <person name="Nozaki H."/>
        </authorList>
    </citation>
    <scope>NUCLEOTIDE SEQUENCE [LARGE SCALE GENOMIC DNA]</scope>
    <source>
        <strain evidence="2 3">NIES-4017</strain>
    </source>
</reference>
<evidence type="ECO:0000256" key="1">
    <source>
        <dbReference type="SAM" id="MobiDB-lite"/>
    </source>
</evidence>
<evidence type="ECO:0000313" key="2">
    <source>
        <dbReference type="EMBL" id="GFR46919.1"/>
    </source>
</evidence>
<protein>
    <submittedName>
        <fullName evidence="2">Uncharacterized protein</fullName>
    </submittedName>
</protein>
<dbReference type="Proteomes" id="UP001054857">
    <property type="component" value="Unassembled WGS sequence"/>
</dbReference>
<dbReference type="AlphaFoldDB" id="A0AAD3DRV9"/>